<evidence type="ECO:0000313" key="3">
    <source>
        <dbReference type="RefSeq" id="XP_040613393.1"/>
    </source>
</evidence>
<organism evidence="2 3">
    <name type="scientific">Mesocricetus auratus</name>
    <name type="common">Golden hamster</name>
    <dbReference type="NCBI Taxonomy" id="10036"/>
    <lineage>
        <taxon>Eukaryota</taxon>
        <taxon>Metazoa</taxon>
        <taxon>Chordata</taxon>
        <taxon>Craniata</taxon>
        <taxon>Vertebrata</taxon>
        <taxon>Euteleostomi</taxon>
        <taxon>Mammalia</taxon>
        <taxon>Eutheria</taxon>
        <taxon>Euarchontoglires</taxon>
        <taxon>Glires</taxon>
        <taxon>Rodentia</taxon>
        <taxon>Myomorpha</taxon>
        <taxon>Muroidea</taxon>
        <taxon>Cricetidae</taxon>
        <taxon>Cricetinae</taxon>
        <taxon>Mesocricetus</taxon>
    </lineage>
</organism>
<dbReference type="GeneID" id="121144121"/>
<sequence>MSVHTILTALQTVLNIGVSVQPKNALASGIPRYQKSPALLTGFPTLNFSSSWVSRPPATHSPRNPACFHDSFSSAPPPVFIPHSSPPPPLSTPLQLPPGQVQSADHIRPLSLCSGPFQTSLAVSSLTSTTTLSLTTPRGGHVFSLHTTHLGRASPKESLFSFNQRQGPDLHMPSAEHGNGKTKIEEPEHEHNQARPNLNHANNSLSNGWDPLTIWAPPKGLGHFSWLRPLQHTWLVL</sequence>
<feature type="region of interest" description="Disordered" evidence="1">
    <location>
        <begin position="164"/>
        <end position="203"/>
    </location>
</feature>
<dbReference type="RefSeq" id="XP_040613393.1">
    <property type="nucleotide sequence ID" value="XM_040757459.1"/>
</dbReference>
<feature type="compositionally biased region" description="Polar residues" evidence="1">
    <location>
        <begin position="194"/>
        <end position="203"/>
    </location>
</feature>
<feature type="compositionally biased region" description="Basic and acidic residues" evidence="1">
    <location>
        <begin position="178"/>
        <end position="193"/>
    </location>
</feature>
<name>A0ABM2YHP5_MESAU</name>
<proteinExistence type="predicted"/>
<keyword evidence="2" id="KW-1185">Reference proteome</keyword>
<protein>
    <submittedName>
        <fullName evidence="3">Uncharacterized protein LOC121144121</fullName>
    </submittedName>
</protein>
<evidence type="ECO:0000256" key="1">
    <source>
        <dbReference type="SAM" id="MobiDB-lite"/>
    </source>
</evidence>
<reference evidence="3" key="1">
    <citation type="submission" date="2025-08" db="UniProtKB">
        <authorList>
            <consortium name="RefSeq"/>
        </authorList>
    </citation>
    <scope>IDENTIFICATION</scope>
    <source>
        <tissue evidence="3">Liver</tissue>
    </source>
</reference>
<dbReference type="Proteomes" id="UP000886700">
    <property type="component" value="Unplaced"/>
</dbReference>
<accession>A0ABM2YHP5</accession>
<evidence type="ECO:0000313" key="2">
    <source>
        <dbReference type="Proteomes" id="UP000886700"/>
    </source>
</evidence>
<gene>
    <name evidence="3" type="primary">LOC121144121</name>
</gene>